<keyword evidence="4" id="KW-0808">Transferase</keyword>
<dbReference type="GO" id="GO:0005886">
    <property type="term" value="C:plasma membrane"/>
    <property type="evidence" value="ECO:0007669"/>
    <property type="project" value="UniProtKB-SubCell"/>
</dbReference>
<protein>
    <submittedName>
        <fullName evidence="7">Unannotated protein</fullName>
    </submittedName>
</protein>
<dbReference type="PANTHER" id="PTHR43646:SF2">
    <property type="entry name" value="GLYCOSYLTRANSFERASE 2-LIKE DOMAIN-CONTAINING PROTEIN"/>
    <property type="match status" value="1"/>
</dbReference>
<accession>A0A6J6UMR9</accession>
<dbReference type="Gene3D" id="3.90.550.10">
    <property type="entry name" value="Spore Coat Polysaccharide Biosynthesis Protein SpsA, Chain A"/>
    <property type="match status" value="1"/>
</dbReference>
<dbReference type="InterPro" id="IPR001173">
    <property type="entry name" value="Glyco_trans_2-like"/>
</dbReference>
<evidence type="ECO:0000313" key="7">
    <source>
        <dbReference type="EMBL" id="CAB4760298.1"/>
    </source>
</evidence>
<proteinExistence type="predicted"/>
<name>A0A6J6UMR9_9ZZZZ</name>
<reference evidence="7" key="1">
    <citation type="submission" date="2020-05" db="EMBL/GenBank/DDBJ databases">
        <authorList>
            <person name="Chiriac C."/>
            <person name="Salcher M."/>
            <person name="Ghai R."/>
            <person name="Kavagutti S V."/>
        </authorList>
    </citation>
    <scope>NUCLEOTIDE SEQUENCE</scope>
</reference>
<feature type="domain" description="Glycosyltransferase 2-like" evidence="6">
    <location>
        <begin position="43"/>
        <end position="166"/>
    </location>
</feature>
<evidence type="ECO:0000256" key="5">
    <source>
        <dbReference type="ARBA" id="ARBA00023136"/>
    </source>
</evidence>
<gene>
    <name evidence="7" type="ORF">UFOPK2809_01388</name>
</gene>
<keyword evidence="2" id="KW-1003">Cell membrane</keyword>
<dbReference type="EMBL" id="CAEZZA010000240">
    <property type="protein sequence ID" value="CAB4760298.1"/>
    <property type="molecule type" value="Genomic_DNA"/>
</dbReference>
<evidence type="ECO:0000259" key="6">
    <source>
        <dbReference type="Pfam" id="PF00535"/>
    </source>
</evidence>
<keyword evidence="3" id="KW-0328">Glycosyltransferase</keyword>
<evidence type="ECO:0000256" key="1">
    <source>
        <dbReference type="ARBA" id="ARBA00004236"/>
    </source>
</evidence>
<dbReference type="PANTHER" id="PTHR43646">
    <property type="entry name" value="GLYCOSYLTRANSFERASE"/>
    <property type="match status" value="1"/>
</dbReference>
<dbReference type="AlphaFoldDB" id="A0A6J6UMR9"/>
<comment type="subcellular location">
    <subcellularLocation>
        <location evidence="1">Cell membrane</location>
    </subcellularLocation>
</comment>
<dbReference type="Pfam" id="PF00535">
    <property type="entry name" value="Glycos_transf_2"/>
    <property type="match status" value="1"/>
</dbReference>
<evidence type="ECO:0000256" key="2">
    <source>
        <dbReference type="ARBA" id="ARBA00022475"/>
    </source>
</evidence>
<evidence type="ECO:0000256" key="3">
    <source>
        <dbReference type="ARBA" id="ARBA00022676"/>
    </source>
</evidence>
<sequence length="374" mass="39373">MVIRKLAAAGALTAVGVAIHTAINMRFLRSPTFNGSRVKEPVSVLIPARNEAEHIANTVRSILAQEGLAHLEVIVLDDGSTDGTAAIMAAIDDPHLKLIAGGDGALPAGWLGKPWACARLAESASGSVLVFIDADVILEPEAISGTVQLLREQGFAMVSPYPRQIAVTWLERLVQPLIAWSWSATVPLRLAETSSRPSLSAANGQFIVIDTQVYRSLGGHEAVANEVIEDVALMRAVKVFGEQAATVDGSKIASCRMYEATNEVVDGYTKSLWSAFNGPAGSLAVNGLLLTAFVAPAVAMLAGRGKTRAIGAVGYAAGVASRALVANRTGERTWPDALAHPVSVTAFCGLNLISWSRHLRGTNTWKGRPVTAVN</sequence>
<dbReference type="GO" id="GO:0016757">
    <property type="term" value="F:glycosyltransferase activity"/>
    <property type="evidence" value="ECO:0007669"/>
    <property type="project" value="UniProtKB-KW"/>
</dbReference>
<dbReference type="InterPro" id="IPR029044">
    <property type="entry name" value="Nucleotide-diphossugar_trans"/>
</dbReference>
<evidence type="ECO:0000256" key="4">
    <source>
        <dbReference type="ARBA" id="ARBA00022679"/>
    </source>
</evidence>
<keyword evidence="5" id="KW-0472">Membrane</keyword>
<organism evidence="7">
    <name type="scientific">freshwater metagenome</name>
    <dbReference type="NCBI Taxonomy" id="449393"/>
    <lineage>
        <taxon>unclassified sequences</taxon>
        <taxon>metagenomes</taxon>
        <taxon>ecological metagenomes</taxon>
    </lineage>
</organism>
<dbReference type="SUPFAM" id="SSF53448">
    <property type="entry name" value="Nucleotide-diphospho-sugar transferases"/>
    <property type="match status" value="1"/>
</dbReference>